<feature type="compositionally biased region" description="Low complexity" evidence="1">
    <location>
        <begin position="290"/>
        <end position="310"/>
    </location>
</feature>
<name>A0AAW1PLA0_9CHLO</name>
<dbReference type="InterPro" id="IPR011989">
    <property type="entry name" value="ARM-like"/>
</dbReference>
<dbReference type="SUPFAM" id="SSF48371">
    <property type="entry name" value="ARM repeat"/>
    <property type="match status" value="1"/>
</dbReference>
<dbReference type="InterPro" id="IPR016024">
    <property type="entry name" value="ARM-type_fold"/>
</dbReference>
<accession>A0AAW1PLA0</accession>
<dbReference type="Proteomes" id="UP001489004">
    <property type="component" value="Unassembled WGS sequence"/>
</dbReference>
<evidence type="ECO:0000256" key="1">
    <source>
        <dbReference type="SAM" id="MobiDB-lite"/>
    </source>
</evidence>
<dbReference type="Gene3D" id="1.25.10.10">
    <property type="entry name" value="Leucine-rich Repeat Variant"/>
    <property type="match status" value="1"/>
</dbReference>
<dbReference type="EMBL" id="JALJOR010000010">
    <property type="protein sequence ID" value="KAK9810216.1"/>
    <property type="molecule type" value="Genomic_DNA"/>
</dbReference>
<reference evidence="2 3" key="1">
    <citation type="journal article" date="2024" name="Nat. Commun.">
        <title>Phylogenomics reveals the evolutionary origins of lichenization in chlorophyte algae.</title>
        <authorList>
            <person name="Puginier C."/>
            <person name="Libourel C."/>
            <person name="Otte J."/>
            <person name="Skaloud P."/>
            <person name="Haon M."/>
            <person name="Grisel S."/>
            <person name="Petersen M."/>
            <person name="Berrin J.G."/>
            <person name="Delaux P.M."/>
            <person name="Dal Grande F."/>
            <person name="Keller J."/>
        </authorList>
    </citation>
    <scope>NUCLEOTIDE SEQUENCE [LARGE SCALE GENOMIC DNA]</scope>
    <source>
        <strain evidence="2 3">SAG 2043</strain>
    </source>
</reference>
<gene>
    <name evidence="2" type="ORF">WJX72_006800</name>
</gene>
<feature type="region of interest" description="Disordered" evidence="1">
    <location>
        <begin position="386"/>
        <end position="434"/>
    </location>
</feature>
<proteinExistence type="predicted"/>
<keyword evidence="3" id="KW-1185">Reference proteome</keyword>
<sequence length="465" mass="47333">MPPAKAKAGVADNTDPYAAPDVATLIAALTSQDAAQQQQALQKLLVMQDCPAVVAALASEELLSLVASQLSTGDTAGCLLAARATAHLATWPGRIQRMLCQQAHTQALWGVVVEHQTRLAAAASTDTQAPSAESLEAVLRALTATSLAAEDVTALLAASDASPFVALLGHVSPVVQDRTCRLIGSLARSPDLCQALVHVGAARNLAALAASGPLDLRELACRALAGLARGPPSIQAALVELDIVGVMVRLCADPDGQPEGHASMSDAAMRVQEAASEALLPPLPRRLAASEAATSTSVGGEAGSASTGGAQVAASDDMAMPARLPSVSRSSLVHARALQALACMLRVGKLCLHLSSQAAAYWQELAVYLLTLTPVEPSLAAGGEADAQDAAAARPGAKDKAGAAKPPPGKLDPKASKAADKKGNGGPDVAEDLDWSMLQPPFPAAVQVAAVRYAQIVDIKAHSCN</sequence>
<dbReference type="AlphaFoldDB" id="A0AAW1PLA0"/>
<evidence type="ECO:0000313" key="2">
    <source>
        <dbReference type="EMBL" id="KAK9810216.1"/>
    </source>
</evidence>
<comment type="caution">
    <text evidence="2">The sequence shown here is derived from an EMBL/GenBank/DDBJ whole genome shotgun (WGS) entry which is preliminary data.</text>
</comment>
<evidence type="ECO:0000313" key="3">
    <source>
        <dbReference type="Proteomes" id="UP001489004"/>
    </source>
</evidence>
<protein>
    <submittedName>
        <fullName evidence="2">Uncharacterized protein</fullName>
    </submittedName>
</protein>
<feature type="region of interest" description="Disordered" evidence="1">
    <location>
        <begin position="290"/>
        <end position="314"/>
    </location>
</feature>
<organism evidence="2 3">
    <name type="scientific">[Myrmecia] bisecta</name>
    <dbReference type="NCBI Taxonomy" id="41462"/>
    <lineage>
        <taxon>Eukaryota</taxon>
        <taxon>Viridiplantae</taxon>
        <taxon>Chlorophyta</taxon>
        <taxon>core chlorophytes</taxon>
        <taxon>Trebouxiophyceae</taxon>
        <taxon>Trebouxiales</taxon>
        <taxon>Trebouxiaceae</taxon>
        <taxon>Myrmecia</taxon>
    </lineage>
</organism>
<feature type="compositionally biased region" description="Basic and acidic residues" evidence="1">
    <location>
        <begin position="411"/>
        <end position="423"/>
    </location>
</feature>
<feature type="compositionally biased region" description="Low complexity" evidence="1">
    <location>
        <begin position="386"/>
        <end position="395"/>
    </location>
</feature>